<proteinExistence type="predicted"/>
<dbReference type="InterPro" id="IPR003458">
    <property type="entry name" value="Phage_T4_Gp38_tail_assem"/>
</dbReference>
<name>H9BMI8_PSEFL</name>
<reference evidence="1" key="2">
    <citation type="journal article" date="2012" name="Microbiology">
        <title>Characterization of a phage-like pyocin from the plant growth-promoting rhizobacterium Pseudomonas fluorescens SF4c.</title>
        <authorList>
            <person name="Fischer S."/>
            <person name="Godino A."/>
            <person name="Quesada J.M."/>
            <person name="Cordero P."/>
            <person name="Jofre E."/>
            <person name="Mori G."/>
            <person name="Espinosa Urgel M."/>
        </authorList>
    </citation>
    <scope>NUCLEOTIDE SEQUENCE</scope>
    <source>
        <strain evidence="1">SF4c</strain>
    </source>
</reference>
<dbReference type="OrthoDB" id="8596093at2"/>
<protein>
    <recommendedName>
        <fullName evidence="2">Phage tail protein</fullName>
    </recommendedName>
</protein>
<reference evidence="1" key="1">
    <citation type="submission" date="2011-11" db="EMBL/GenBank/DDBJ databases">
        <authorList>
            <person name="Fischer S.E."/>
            <person name="Godino A."/>
            <person name="Espinosa-Urgel M."/>
            <person name="Mori G.B."/>
        </authorList>
    </citation>
    <scope>NUCLEOTIDE SEQUENCE</scope>
    <source>
        <strain evidence="1">SF4c</strain>
    </source>
</reference>
<dbReference type="RefSeq" id="WP_052266599.1">
    <property type="nucleotide sequence ID" value="NZ_JTGH01000018.1"/>
</dbReference>
<evidence type="ECO:0008006" key="2">
    <source>
        <dbReference type="Google" id="ProtNLM"/>
    </source>
</evidence>
<dbReference type="Pfam" id="PF02413">
    <property type="entry name" value="Caudo_TAP"/>
    <property type="match status" value="1"/>
</dbReference>
<dbReference type="AlphaFoldDB" id="H9BMI8"/>
<sequence>MNRYVYVGSAYPTGFAMVIQILDTEEGLPTAPIEGVSGVWVDATGNTTVQVGWKAFQSWQPNGTVIFVFVELTDEDHLALARARLRKEMDDAVEWLNFHPLHYKHDLGIATSEEEAKLLAYKQYFVALGEVNSQPGYPASINWPVIPF</sequence>
<accession>H9BMI8</accession>
<evidence type="ECO:0000313" key="1">
    <source>
        <dbReference type="EMBL" id="AFD18713.1"/>
    </source>
</evidence>
<dbReference type="EMBL" id="JQ036169">
    <property type="protein sequence ID" value="AFD18713.1"/>
    <property type="molecule type" value="Genomic_DNA"/>
</dbReference>
<organism evidence="1">
    <name type="scientific">Pseudomonas fluorescens</name>
    <dbReference type="NCBI Taxonomy" id="294"/>
    <lineage>
        <taxon>Bacteria</taxon>
        <taxon>Pseudomonadati</taxon>
        <taxon>Pseudomonadota</taxon>
        <taxon>Gammaproteobacteria</taxon>
        <taxon>Pseudomonadales</taxon>
        <taxon>Pseudomonadaceae</taxon>
        <taxon>Pseudomonas</taxon>
    </lineage>
</organism>